<name>A0A5J5J0E3_9MICO</name>
<dbReference type="AlphaFoldDB" id="A0A5J5J0E3"/>
<evidence type="ECO:0000313" key="2">
    <source>
        <dbReference type="EMBL" id="KAA9105016.1"/>
    </source>
</evidence>
<organism evidence="2 3">
    <name type="scientific">Microbacterium rhizomatis</name>
    <dbReference type="NCBI Taxonomy" id="1631477"/>
    <lineage>
        <taxon>Bacteria</taxon>
        <taxon>Bacillati</taxon>
        <taxon>Actinomycetota</taxon>
        <taxon>Actinomycetes</taxon>
        <taxon>Micrococcales</taxon>
        <taxon>Microbacteriaceae</taxon>
        <taxon>Microbacterium</taxon>
    </lineage>
</organism>
<proteinExistence type="predicted"/>
<sequence>MGVRLVKLAYLYALDIPLKPNEFRLLGWMSMTALDDDTTPRYFDSREASALAIGRRVVDDGYGDEADQRERAAAFEAVRVALAGLVAIGAVDRISMGRNGRRSEYAIRLDAIASRSTSEFAKRAPNPGRTWFQTQVEPGPKPRTDLAPNPDATCPSGIPRNNEEQEPGTTSSHSAISLAPVDNSAVEIHG</sequence>
<gene>
    <name evidence="2" type="ORF">F6B43_18380</name>
</gene>
<dbReference type="RefSeq" id="WP_150450475.1">
    <property type="nucleotide sequence ID" value="NZ_VYSA01000006.1"/>
</dbReference>
<protein>
    <submittedName>
        <fullName evidence="2">Uncharacterized protein</fullName>
    </submittedName>
</protein>
<accession>A0A5J5J0E3</accession>
<reference evidence="3" key="1">
    <citation type="submission" date="2019-09" db="EMBL/GenBank/DDBJ databases">
        <title>Mumia zhuanghuii sp. nov. isolated from the intestinal contents of plateau pika (Ochotona curzoniae) in the Qinghai-Tibet plateau of China.</title>
        <authorList>
            <person name="Tian Z."/>
        </authorList>
    </citation>
    <scope>NUCLEOTIDE SEQUENCE [LARGE SCALE GENOMIC DNA]</scope>
    <source>
        <strain evidence="3">JCM 30598</strain>
    </source>
</reference>
<dbReference type="EMBL" id="VYSA01000006">
    <property type="protein sequence ID" value="KAA9105016.1"/>
    <property type="molecule type" value="Genomic_DNA"/>
</dbReference>
<dbReference type="OrthoDB" id="5120009at2"/>
<keyword evidence="3" id="KW-1185">Reference proteome</keyword>
<comment type="caution">
    <text evidence="2">The sequence shown here is derived from an EMBL/GenBank/DDBJ whole genome shotgun (WGS) entry which is preliminary data.</text>
</comment>
<evidence type="ECO:0000256" key="1">
    <source>
        <dbReference type="SAM" id="MobiDB-lite"/>
    </source>
</evidence>
<dbReference type="Proteomes" id="UP000325827">
    <property type="component" value="Unassembled WGS sequence"/>
</dbReference>
<evidence type="ECO:0000313" key="3">
    <source>
        <dbReference type="Proteomes" id="UP000325827"/>
    </source>
</evidence>
<feature type="region of interest" description="Disordered" evidence="1">
    <location>
        <begin position="118"/>
        <end position="190"/>
    </location>
</feature>